<keyword evidence="2" id="KW-1185">Reference proteome</keyword>
<dbReference type="PANTHER" id="PTHR31642:SF318">
    <property type="entry name" value="OMEGA-HYDROXYPALMITATE O-FERULOYL TRANSFERASE"/>
    <property type="match status" value="1"/>
</dbReference>
<dbReference type="Proteomes" id="UP000827889">
    <property type="component" value="Chromosome 8"/>
</dbReference>
<reference evidence="3" key="1">
    <citation type="submission" date="2025-08" db="UniProtKB">
        <authorList>
            <consortium name="RefSeq"/>
        </authorList>
    </citation>
    <scope>IDENTIFICATION</scope>
    <source>
        <tissue evidence="3">Leaf</tissue>
    </source>
</reference>
<comment type="similarity">
    <text evidence="1">Belongs to the plant acyltransferase family.</text>
</comment>
<dbReference type="GeneID" id="125316319"/>
<organism evidence="2 3">
    <name type="scientific">Rhodamnia argentea</name>
    <dbReference type="NCBI Taxonomy" id="178133"/>
    <lineage>
        <taxon>Eukaryota</taxon>
        <taxon>Viridiplantae</taxon>
        <taxon>Streptophyta</taxon>
        <taxon>Embryophyta</taxon>
        <taxon>Tracheophyta</taxon>
        <taxon>Spermatophyta</taxon>
        <taxon>Magnoliopsida</taxon>
        <taxon>eudicotyledons</taxon>
        <taxon>Gunneridae</taxon>
        <taxon>Pentapetalae</taxon>
        <taxon>rosids</taxon>
        <taxon>malvids</taxon>
        <taxon>Myrtales</taxon>
        <taxon>Myrtaceae</taxon>
        <taxon>Myrtoideae</taxon>
        <taxon>Myrteae</taxon>
        <taxon>Australasian group</taxon>
        <taxon>Rhodamnia</taxon>
    </lineage>
</organism>
<sequence>MEAFQTAMNRAPIVERSVPVAILPELETPGGSLFLSNLDQLFVVMVPVVYFFDRSDANTVDMLKRALSKVLVPYYPVAGRLAKNSQGKFTVDCGKKLGVPFVEALANFNIEHPGDMHLIDPDVSRKLIYTDPIETKLEDAALLTAQVMKFRCGGFTVGILLNHCIFDGVSVMNFMNSWAELARGKPVSIIPSHERTLLKSRVPPQITAAYEAFVPVNDVSNLTGLYKEEQIVRRSFHFNSEKLAILKKMATADERATGSISSFIVLAALTWRARSMAPKMKPHQPSKPLVAVDCRAMLKPPVPSHFGNAVGGACCLCLAGELINEPISSTTGRVKKATERVDEEYVRSWIDSSEMYGIDASSSSLLVLTSWQRLGSTDFGWGNPRHFGCGPPPENICVVLPEGGERKGIVLILSLPLSAMNTFEKLLEFSTCEP</sequence>
<dbReference type="PANTHER" id="PTHR31642">
    <property type="entry name" value="TRICHOTHECENE 3-O-ACETYLTRANSFERASE"/>
    <property type="match status" value="1"/>
</dbReference>
<proteinExistence type="inferred from homology"/>
<gene>
    <name evidence="3" type="primary">LOC125316319</name>
</gene>
<dbReference type="InterPro" id="IPR023213">
    <property type="entry name" value="CAT-like_dom_sf"/>
</dbReference>
<protein>
    <submittedName>
        <fullName evidence="3">Omega-hydroxypalmitate O-feruloyl transferase-like</fullName>
    </submittedName>
</protein>
<evidence type="ECO:0000313" key="2">
    <source>
        <dbReference type="Proteomes" id="UP000827889"/>
    </source>
</evidence>
<evidence type="ECO:0000256" key="1">
    <source>
        <dbReference type="ARBA" id="ARBA00009861"/>
    </source>
</evidence>
<name>A0ABM3HUL5_9MYRT</name>
<dbReference type="InterPro" id="IPR050317">
    <property type="entry name" value="Plant_Fungal_Acyltransferase"/>
</dbReference>
<accession>A0ABM3HUL5</accession>
<dbReference type="RefSeq" id="XP_048140297.1">
    <property type="nucleotide sequence ID" value="XM_048284340.1"/>
</dbReference>
<evidence type="ECO:0000313" key="3">
    <source>
        <dbReference type="RefSeq" id="XP_048140297.1"/>
    </source>
</evidence>
<dbReference type="Gene3D" id="3.30.559.10">
    <property type="entry name" value="Chloramphenicol acetyltransferase-like domain"/>
    <property type="match status" value="2"/>
</dbReference>
<dbReference type="Pfam" id="PF02458">
    <property type="entry name" value="Transferase"/>
    <property type="match status" value="1"/>
</dbReference>